<evidence type="ECO:0000313" key="2">
    <source>
        <dbReference type="Proteomes" id="UP000053105"/>
    </source>
</evidence>
<protein>
    <submittedName>
        <fullName evidence="1">Uncharacterized protein</fullName>
    </submittedName>
</protein>
<dbReference type="Proteomes" id="UP000053105">
    <property type="component" value="Unassembled WGS sequence"/>
</dbReference>
<sequence>MEAGNSKRIPQADVGWRYTSAVEQLLENLQDQFVDPLLFLVTGTGIVVSITQMRNRVRSTPTKKFTGVLRANERDDGPKRAQVPRLPSGLEVNFLAPKRSSSDEVKRCTNKRTFVSRKFNKFTKRYLNRKIFEKFRYIDELQELLRSSTLKHSYQTKVYIVRKIQRLRIFTRYSYYRNFGEFSSVKLHGKTRENFPKTREFSFQNADNTKKSFLPKRLVHRKSVISIVVSKVVGSSSDGGGGGAGGSCNHAPTRMVPEVVNVVECDWEYSD</sequence>
<dbReference type="AlphaFoldDB" id="A0A0M8ZU65"/>
<evidence type="ECO:0000313" key="1">
    <source>
        <dbReference type="EMBL" id="KOX70066.1"/>
    </source>
</evidence>
<accession>A0A0M8ZU65</accession>
<proteinExistence type="predicted"/>
<dbReference type="EMBL" id="KQ435878">
    <property type="protein sequence ID" value="KOX70066.1"/>
    <property type="molecule type" value="Genomic_DNA"/>
</dbReference>
<reference evidence="1 2" key="1">
    <citation type="submission" date="2015-07" db="EMBL/GenBank/DDBJ databases">
        <title>The genome of Melipona quadrifasciata.</title>
        <authorList>
            <person name="Pan H."/>
            <person name="Kapheim K."/>
        </authorList>
    </citation>
    <scope>NUCLEOTIDE SEQUENCE [LARGE SCALE GENOMIC DNA]</scope>
    <source>
        <strain evidence="1">0111107301</strain>
        <tissue evidence="1">Whole body</tissue>
    </source>
</reference>
<organism evidence="1 2">
    <name type="scientific">Melipona quadrifasciata</name>
    <dbReference type="NCBI Taxonomy" id="166423"/>
    <lineage>
        <taxon>Eukaryota</taxon>
        <taxon>Metazoa</taxon>
        <taxon>Ecdysozoa</taxon>
        <taxon>Arthropoda</taxon>
        <taxon>Hexapoda</taxon>
        <taxon>Insecta</taxon>
        <taxon>Pterygota</taxon>
        <taxon>Neoptera</taxon>
        <taxon>Endopterygota</taxon>
        <taxon>Hymenoptera</taxon>
        <taxon>Apocrita</taxon>
        <taxon>Aculeata</taxon>
        <taxon>Apoidea</taxon>
        <taxon>Anthophila</taxon>
        <taxon>Apidae</taxon>
        <taxon>Melipona</taxon>
    </lineage>
</organism>
<gene>
    <name evidence="1" type="ORF">WN51_04583</name>
</gene>
<name>A0A0M8ZU65_9HYME</name>
<keyword evidence="2" id="KW-1185">Reference proteome</keyword>